<organism evidence="9">
    <name type="scientific">uncultured Thermomicrobiales bacterium</name>
    <dbReference type="NCBI Taxonomy" id="1645740"/>
    <lineage>
        <taxon>Bacteria</taxon>
        <taxon>Pseudomonadati</taxon>
        <taxon>Thermomicrobiota</taxon>
        <taxon>Thermomicrobia</taxon>
        <taxon>Thermomicrobiales</taxon>
        <taxon>environmental samples</taxon>
    </lineage>
</organism>
<gene>
    <name evidence="6" type="primary">map</name>
    <name evidence="9" type="ORF">AVDCRST_MAG88-3269</name>
</gene>
<accession>A0A6J4VIP7</accession>
<comment type="subunit">
    <text evidence="6">Monomer.</text>
</comment>
<feature type="binding site" evidence="6">
    <location>
        <position position="238"/>
    </location>
    <ligand>
        <name>a divalent metal cation</name>
        <dbReference type="ChEBI" id="CHEBI:60240"/>
        <label>1</label>
    </ligand>
</feature>
<dbReference type="SUPFAM" id="SSF55920">
    <property type="entry name" value="Creatinase/aminopeptidase"/>
    <property type="match status" value="1"/>
</dbReference>
<keyword evidence="5 6" id="KW-0378">Hydrolase</keyword>
<evidence type="ECO:0000256" key="6">
    <source>
        <dbReference type="HAMAP-Rule" id="MF_01974"/>
    </source>
</evidence>
<feature type="domain" description="Peptidase M24" evidence="8">
    <location>
        <begin position="13"/>
        <end position="245"/>
    </location>
</feature>
<dbReference type="GO" id="GO:0006508">
    <property type="term" value="P:proteolysis"/>
    <property type="evidence" value="ECO:0007669"/>
    <property type="project" value="UniProtKB-KW"/>
</dbReference>
<feature type="binding site" evidence="6">
    <location>
        <position position="207"/>
    </location>
    <ligand>
        <name>a divalent metal cation</name>
        <dbReference type="ChEBI" id="CHEBI:60240"/>
        <label>2</label>
        <note>catalytic</note>
    </ligand>
</feature>
<dbReference type="Pfam" id="PF00557">
    <property type="entry name" value="Peptidase_M24"/>
    <property type="match status" value="1"/>
</dbReference>
<feature type="binding site" evidence="6">
    <location>
        <position position="110"/>
    </location>
    <ligand>
        <name>a divalent metal cation</name>
        <dbReference type="ChEBI" id="CHEBI:60240"/>
        <label>2</label>
        <note>catalytic</note>
    </ligand>
</feature>
<evidence type="ECO:0000256" key="2">
    <source>
        <dbReference type="ARBA" id="ARBA00022438"/>
    </source>
</evidence>
<evidence type="ECO:0000256" key="3">
    <source>
        <dbReference type="ARBA" id="ARBA00022670"/>
    </source>
</evidence>
<dbReference type="PANTHER" id="PTHR43330:SF27">
    <property type="entry name" value="METHIONINE AMINOPEPTIDASE"/>
    <property type="match status" value="1"/>
</dbReference>
<evidence type="ECO:0000256" key="1">
    <source>
        <dbReference type="ARBA" id="ARBA00002521"/>
    </source>
</evidence>
<sequence length="254" mass="27263">MAIKLKSPSEIRRMRAAGRIVAELFALVREQVRPGVSTADLDTFVEREIRKRDATPSFKGYGGPPPFPASICVAVNEQVVHGIPSPRQILREGDIIGVDIGVYHGGFHGDACVTYPVGRVSPEAERLLSVTEECLWLGIEQARAGHRVGDIGHAIQTHAEAHGYGVVRGLGGHGIGRRLHENEPSVQHAAEPGTGPILRPGMTFTIEPMINAGGADWRELADGWTVVTTDGALSAQFEHTVAITQNGPDILTKP</sequence>
<feature type="binding site" evidence="6">
    <location>
        <position position="173"/>
    </location>
    <ligand>
        <name>a divalent metal cation</name>
        <dbReference type="ChEBI" id="CHEBI:60240"/>
        <label>2</label>
        <note>catalytic</note>
    </ligand>
</feature>
<dbReference type="NCBIfam" id="TIGR00500">
    <property type="entry name" value="met_pdase_I"/>
    <property type="match status" value="1"/>
</dbReference>
<feature type="binding site" evidence="6">
    <location>
        <position position="180"/>
    </location>
    <ligand>
        <name>substrate</name>
    </ligand>
</feature>
<dbReference type="HAMAP" id="MF_01974">
    <property type="entry name" value="MetAP_1"/>
    <property type="match status" value="1"/>
</dbReference>
<dbReference type="GO" id="GO:0004239">
    <property type="term" value="F:initiator methionyl aminopeptidase activity"/>
    <property type="evidence" value="ECO:0007669"/>
    <property type="project" value="UniProtKB-UniRule"/>
</dbReference>
<evidence type="ECO:0000256" key="7">
    <source>
        <dbReference type="RuleBase" id="RU003653"/>
    </source>
</evidence>
<comment type="cofactor">
    <cofactor evidence="6">
        <name>Co(2+)</name>
        <dbReference type="ChEBI" id="CHEBI:48828"/>
    </cofactor>
    <cofactor evidence="6">
        <name>Zn(2+)</name>
        <dbReference type="ChEBI" id="CHEBI:29105"/>
    </cofactor>
    <cofactor evidence="6">
        <name>Mn(2+)</name>
        <dbReference type="ChEBI" id="CHEBI:29035"/>
    </cofactor>
    <cofactor evidence="6">
        <name>Fe(2+)</name>
        <dbReference type="ChEBI" id="CHEBI:29033"/>
    </cofactor>
    <text evidence="6">Binds 2 divalent metal cations per subunit. Has a high-affinity and a low affinity metal-binding site. The true nature of the physiological cofactor is under debate. The enzyme is active with cobalt, zinc, manganese or divalent iron ions. Most likely, methionine aminopeptidases function as mononuclear Fe(2+)-metalloproteases under physiological conditions, and the catalytically relevant metal-binding site has been assigned to the histidine-containing high-affinity site.</text>
</comment>
<comment type="catalytic activity">
    <reaction evidence="6 7">
        <text>Release of N-terminal amino acids, preferentially methionine, from peptides and arylamides.</text>
        <dbReference type="EC" id="3.4.11.18"/>
    </reaction>
</comment>
<keyword evidence="2 6" id="KW-0031">Aminopeptidase</keyword>
<comment type="function">
    <text evidence="1 6">Removes the N-terminal methionine from nascent proteins. The N-terminal methionine is often cleaved when the second residue in the primary sequence is small and uncharged (Met-Ala-, Cys, Gly, Pro, Ser, Thr, or Val). Requires deformylation of the N(alpha)-formylated initiator methionine before it can be hydrolyzed.</text>
</comment>
<dbReference type="EC" id="3.4.11.18" evidence="6 7"/>
<dbReference type="InterPro" id="IPR000994">
    <property type="entry name" value="Pept_M24"/>
</dbReference>
<dbReference type="PANTHER" id="PTHR43330">
    <property type="entry name" value="METHIONINE AMINOPEPTIDASE"/>
    <property type="match status" value="1"/>
</dbReference>
<dbReference type="GO" id="GO:0046872">
    <property type="term" value="F:metal ion binding"/>
    <property type="evidence" value="ECO:0007669"/>
    <property type="project" value="UniProtKB-UniRule"/>
</dbReference>
<name>A0A6J4VIP7_9BACT</name>
<evidence type="ECO:0000259" key="8">
    <source>
        <dbReference type="Pfam" id="PF00557"/>
    </source>
</evidence>
<dbReference type="InterPro" id="IPR036005">
    <property type="entry name" value="Creatinase/aminopeptidase-like"/>
</dbReference>
<dbReference type="PRINTS" id="PR00599">
    <property type="entry name" value="MAPEPTIDASE"/>
</dbReference>
<dbReference type="AlphaFoldDB" id="A0A6J4VIP7"/>
<evidence type="ECO:0000313" key="9">
    <source>
        <dbReference type="EMBL" id="CAA9580540.1"/>
    </source>
</evidence>
<comment type="similarity">
    <text evidence="6">Belongs to the peptidase M24A family. Methionine aminopeptidase type 1 subfamily.</text>
</comment>
<keyword evidence="3 6" id="KW-0645">Protease</keyword>
<dbReference type="Gene3D" id="3.90.230.10">
    <property type="entry name" value="Creatinase/methionine aminopeptidase superfamily"/>
    <property type="match status" value="1"/>
</dbReference>
<dbReference type="EMBL" id="CADCWM010000788">
    <property type="protein sequence ID" value="CAA9580540.1"/>
    <property type="molecule type" value="Genomic_DNA"/>
</dbReference>
<feature type="binding site" evidence="6">
    <location>
        <position position="238"/>
    </location>
    <ligand>
        <name>a divalent metal cation</name>
        <dbReference type="ChEBI" id="CHEBI:60240"/>
        <label>2</label>
        <note>catalytic</note>
    </ligand>
</feature>
<feature type="binding site" evidence="6">
    <location>
        <position position="99"/>
    </location>
    <ligand>
        <name>a divalent metal cation</name>
        <dbReference type="ChEBI" id="CHEBI:60240"/>
        <label>1</label>
    </ligand>
</feature>
<feature type="binding site" evidence="6">
    <location>
        <position position="81"/>
    </location>
    <ligand>
        <name>substrate</name>
    </ligand>
</feature>
<feature type="binding site" evidence="6">
    <location>
        <position position="110"/>
    </location>
    <ligand>
        <name>a divalent metal cation</name>
        <dbReference type="ChEBI" id="CHEBI:60240"/>
        <label>1</label>
    </ligand>
</feature>
<dbReference type="GO" id="GO:0070006">
    <property type="term" value="F:metalloaminopeptidase activity"/>
    <property type="evidence" value="ECO:0007669"/>
    <property type="project" value="UniProtKB-UniRule"/>
</dbReference>
<dbReference type="CDD" id="cd01086">
    <property type="entry name" value="MetAP1"/>
    <property type="match status" value="1"/>
</dbReference>
<evidence type="ECO:0000256" key="5">
    <source>
        <dbReference type="ARBA" id="ARBA00022801"/>
    </source>
</evidence>
<dbReference type="InterPro" id="IPR001714">
    <property type="entry name" value="Pept_M24_MAP"/>
</dbReference>
<dbReference type="GO" id="GO:0005829">
    <property type="term" value="C:cytosol"/>
    <property type="evidence" value="ECO:0007669"/>
    <property type="project" value="TreeGrafter"/>
</dbReference>
<evidence type="ECO:0000256" key="4">
    <source>
        <dbReference type="ARBA" id="ARBA00022723"/>
    </source>
</evidence>
<dbReference type="InterPro" id="IPR002467">
    <property type="entry name" value="Pept_M24A_MAP1"/>
</dbReference>
<keyword evidence="4 6" id="KW-0479">Metal-binding</keyword>
<reference evidence="9" key="1">
    <citation type="submission" date="2020-02" db="EMBL/GenBank/DDBJ databases">
        <authorList>
            <person name="Meier V. D."/>
        </authorList>
    </citation>
    <scope>NUCLEOTIDE SEQUENCE</scope>
    <source>
        <strain evidence="9">AVDCRST_MAG88</strain>
    </source>
</reference>
<protein>
    <recommendedName>
        <fullName evidence="6 7">Methionine aminopeptidase</fullName>
        <shortName evidence="6">MAP</shortName>
        <shortName evidence="6">MetAP</shortName>
        <ecNumber evidence="6 7">3.4.11.18</ecNumber>
    </recommendedName>
    <alternativeName>
        <fullName evidence="6">Peptidase M</fullName>
    </alternativeName>
</protein>
<proteinExistence type="inferred from homology"/>